<dbReference type="SUPFAM" id="SSF143631">
    <property type="entry name" value="ApbE-like"/>
    <property type="match status" value="1"/>
</dbReference>
<dbReference type="Pfam" id="PF02424">
    <property type="entry name" value="ApbE"/>
    <property type="match status" value="1"/>
</dbReference>
<dbReference type="EMBL" id="AXZV01000004">
    <property type="protein sequence ID" value="KGH43597.1"/>
    <property type="molecule type" value="Genomic_DNA"/>
</dbReference>
<keyword evidence="8" id="KW-0460">Magnesium</keyword>
<feature type="transmembrane region" description="Helical" evidence="11">
    <location>
        <begin position="33"/>
        <end position="53"/>
    </location>
</feature>
<evidence type="ECO:0000256" key="2">
    <source>
        <dbReference type="ARBA" id="ARBA00011955"/>
    </source>
</evidence>
<evidence type="ECO:0000256" key="6">
    <source>
        <dbReference type="ARBA" id="ARBA00022723"/>
    </source>
</evidence>
<evidence type="ECO:0000313" key="12">
    <source>
        <dbReference type="EMBL" id="KGH43597.1"/>
    </source>
</evidence>
<keyword evidence="11" id="KW-0472">Membrane</keyword>
<dbReference type="GO" id="GO:0016740">
    <property type="term" value="F:transferase activity"/>
    <property type="evidence" value="ECO:0007669"/>
    <property type="project" value="UniProtKB-KW"/>
</dbReference>
<accession>A0AAW3FQA6</accession>
<comment type="cofactor">
    <cofactor evidence="1">
        <name>Mg(2+)</name>
        <dbReference type="ChEBI" id="CHEBI:18420"/>
    </cofactor>
</comment>
<protein>
    <recommendedName>
        <fullName evidence="3">FAD:protein FMN transferase</fullName>
        <ecNumber evidence="2">2.7.1.180</ecNumber>
    </recommendedName>
    <alternativeName>
        <fullName evidence="9">Flavin transferase</fullName>
    </alternativeName>
</protein>
<organism evidence="12 13">
    <name type="scientific">Lactiplantibacillus plantarum CMPG5300</name>
    <dbReference type="NCBI Taxonomy" id="1304889"/>
    <lineage>
        <taxon>Bacteria</taxon>
        <taxon>Bacillati</taxon>
        <taxon>Bacillota</taxon>
        <taxon>Bacilli</taxon>
        <taxon>Lactobacillales</taxon>
        <taxon>Lactobacillaceae</taxon>
        <taxon>Lactiplantibacillus</taxon>
    </lineage>
</organism>
<reference evidence="12 13" key="1">
    <citation type="journal article" date="2014" name="Genome Announc.">
        <title>Draft Genome Sequence of Lactobacillus plantarum CMPG5300, a Human Vaginal Isolate.</title>
        <authorList>
            <person name="Malik S."/>
            <person name="Siezen R.J."/>
            <person name="Renckens B."/>
            <person name="Vaneechoutte M."/>
            <person name="Vanderleyden J."/>
            <person name="Lebeer S."/>
        </authorList>
    </citation>
    <scope>NUCLEOTIDE SEQUENCE [LARGE SCALE GENOMIC DNA]</scope>
    <source>
        <strain evidence="12 13">CMPG5300</strain>
    </source>
</reference>
<keyword evidence="6" id="KW-0479">Metal-binding</keyword>
<dbReference type="GO" id="GO:0046872">
    <property type="term" value="F:metal ion binding"/>
    <property type="evidence" value="ECO:0007669"/>
    <property type="project" value="UniProtKB-KW"/>
</dbReference>
<proteinExistence type="predicted"/>
<keyword evidence="7" id="KW-0274">FAD</keyword>
<dbReference type="PANTHER" id="PTHR30040:SF2">
    <property type="entry name" value="FAD:PROTEIN FMN TRANSFERASE"/>
    <property type="match status" value="1"/>
</dbReference>
<dbReference type="Gene3D" id="3.10.520.10">
    <property type="entry name" value="ApbE-like domains"/>
    <property type="match status" value="1"/>
</dbReference>
<dbReference type="PANTHER" id="PTHR30040">
    <property type="entry name" value="THIAMINE BIOSYNTHESIS LIPOPROTEIN APBE"/>
    <property type="match status" value="1"/>
</dbReference>
<evidence type="ECO:0000256" key="7">
    <source>
        <dbReference type="ARBA" id="ARBA00022827"/>
    </source>
</evidence>
<evidence type="ECO:0000256" key="1">
    <source>
        <dbReference type="ARBA" id="ARBA00001946"/>
    </source>
</evidence>
<evidence type="ECO:0000256" key="5">
    <source>
        <dbReference type="ARBA" id="ARBA00022679"/>
    </source>
</evidence>
<evidence type="ECO:0000256" key="10">
    <source>
        <dbReference type="ARBA" id="ARBA00048540"/>
    </source>
</evidence>
<keyword evidence="11" id="KW-1133">Transmembrane helix</keyword>
<evidence type="ECO:0000256" key="11">
    <source>
        <dbReference type="SAM" id="Phobius"/>
    </source>
</evidence>
<keyword evidence="4" id="KW-0285">Flavoprotein</keyword>
<evidence type="ECO:0000256" key="4">
    <source>
        <dbReference type="ARBA" id="ARBA00022630"/>
    </source>
</evidence>
<dbReference type="AlphaFoldDB" id="A0AAW3FQA6"/>
<dbReference type="InterPro" id="IPR024932">
    <property type="entry name" value="ApbE"/>
</dbReference>
<sequence>MTRKQSHRMNQDFGIMTIEIKNRGSIGMKLKKWVRIGLIVAMIVPLTACGTSTSRKNAASSRPKPTKVVKTPIEDTQFMMGTVVTLRIYNKGKDNVLAGAFKLLKTEAKEITVNQKGSEIDKINAAAGKKPVAVSKDIYPMIKAAYYYSKNSDESFDLAIGPITSLWHIGFSDAKVPTQQEIDKNVKLVDYKKVKLNDKKRTVYLEEKGMQLDLGGIAKGYMTDQVKTYLLNHGVSTAIIDLGGNIYVLGDSPKGTKSGNWTVGIQDPKASRGTAIGSLPAKNKSIVTSGIYERYLKKNGKVYSHLMDPQTGAPYQNNLMGVSIISKKSVDGDALSTATFDKGLKGGMKYINGKADQGIGAIFITKDKKVYVSNNLKKQFTLFGDAGYKYGPATDLK</sequence>
<name>A0AAW3FQA6_LACPN</name>
<comment type="caution">
    <text evidence="12">The sequence shown here is derived from an EMBL/GenBank/DDBJ whole genome shotgun (WGS) entry which is preliminary data.</text>
</comment>
<dbReference type="InterPro" id="IPR003374">
    <property type="entry name" value="ApbE-like_sf"/>
</dbReference>
<keyword evidence="12" id="KW-0449">Lipoprotein</keyword>
<evidence type="ECO:0000256" key="9">
    <source>
        <dbReference type="ARBA" id="ARBA00031306"/>
    </source>
</evidence>
<keyword evidence="5" id="KW-0808">Transferase</keyword>
<evidence type="ECO:0000256" key="8">
    <source>
        <dbReference type="ARBA" id="ARBA00022842"/>
    </source>
</evidence>
<evidence type="ECO:0000313" key="13">
    <source>
        <dbReference type="Proteomes" id="UP000029801"/>
    </source>
</evidence>
<dbReference type="Proteomes" id="UP000029801">
    <property type="component" value="Chromosome"/>
</dbReference>
<dbReference type="EC" id="2.7.1.180" evidence="2"/>
<keyword evidence="11" id="KW-0812">Transmembrane</keyword>
<comment type="catalytic activity">
    <reaction evidence="10">
        <text>L-threonyl-[protein] + FAD = FMN-L-threonyl-[protein] + AMP + H(+)</text>
        <dbReference type="Rhea" id="RHEA:36847"/>
        <dbReference type="Rhea" id="RHEA-COMP:11060"/>
        <dbReference type="Rhea" id="RHEA-COMP:11061"/>
        <dbReference type="ChEBI" id="CHEBI:15378"/>
        <dbReference type="ChEBI" id="CHEBI:30013"/>
        <dbReference type="ChEBI" id="CHEBI:57692"/>
        <dbReference type="ChEBI" id="CHEBI:74257"/>
        <dbReference type="ChEBI" id="CHEBI:456215"/>
        <dbReference type="EC" id="2.7.1.180"/>
    </reaction>
</comment>
<evidence type="ECO:0000256" key="3">
    <source>
        <dbReference type="ARBA" id="ARBA00016337"/>
    </source>
</evidence>
<gene>
    <name evidence="12" type="primary">apbE1</name>
    <name evidence="12" type="ORF">CMPG5300_0829</name>
</gene>